<protein>
    <submittedName>
        <fullName evidence="2">Uncharacterized protein</fullName>
    </submittedName>
</protein>
<sequence length="68" mass="7572">MKNRPLLAETVPDGTFGGARTRREQQRRGPDPDAARHWADLGAAVAEIDHARGYGVNLRYRQTRETAA</sequence>
<dbReference type="EMBL" id="BAABCE010000001">
    <property type="protein sequence ID" value="GAA3527597.1"/>
    <property type="molecule type" value="Genomic_DNA"/>
</dbReference>
<keyword evidence="3" id="KW-1185">Reference proteome</keyword>
<gene>
    <name evidence="2" type="ORF">GCM10022295_07050</name>
</gene>
<comment type="caution">
    <text evidence="2">The sequence shown here is derived from an EMBL/GenBank/DDBJ whole genome shotgun (WGS) entry which is preliminary data.</text>
</comment>
<proteinExistence type="predicted"/>
<feature type="compositionally biased region" description="Basic and acidic residues" evidence="1">
    <location>
        <begin position="21"/>
        <end position="35"/>
    </location>
</feature>
<organism evidence="2 3">
    <name type="scientific">Streptomyces osmaniensis</name>
    <dbReference type="NCBI Taxonomy" id="593134"/>
    <lineage>
        <taxon>Bacteria</taxon>
        <taxon>Bacillati</taxon>
        <taxon>Actinomycetota</taxon>
        <taxon>Actinomycetes</taxon>
        <taxon>Kitasatosporales</taxon>
        <taxon>Streptomycetaceae</taxon>
        <taxon>Streptomyces</taxon>
    </lineage>
</organism>
<accession>A0ABP6V2Y0</accession>
<evidence type="ECO:0000313" key="3">
    <source>
        <dbReference type="Proteomes" id="UP001500707"/>
    </source>
</evidence>
<dbReference type="RefSeq" id="WP_346180167.1">
    <property type="nucleotide sequence ID" value="NZ_BAABCE010000001.1"/>
</dbReference>
<reference evidence="3" key="1">
    <citation type="journal article" date="2019" name="Int. J. Syst. Evol. Microbiol.">
        <title>The Global Catalogue of Microorganisms (GCM) 10K type strain sequencing project: providing services to taxonomists for standard genome sequencing and annotation.</title>
        <authorList>
            <consortium name="The Broad Institute Genomics Platform"/>
            <consortium name="The Broad Institute Genome Sequencing Center for Infectious Disease"/>
            <person name="Wu L."/>
            <person name="Ma J."/>
        </authorList>
    </citation>
    <scope>NUCLEOTIDE SEQUENCE [LARGE SCALE GENOMIC DNA]</scope>
    <source>
        <strain evidence="3">JCM 17656</strain>
    </source>
</reference>
<name>A0ABP6V2Y0_9ACTN</name>
<evidence type="ECO:0000256" key="1">
    <source>
        <dbReference type="SAM" id="MobiDB-lite"/>
    </source>
</evidence>
<feature type="region of interest" description="Disordered" evidence="1">
    <location>
        <begin position="1"/>
        <end position="35"/>
    </location>
</feature>
<evidence type="ECO:0000313" key="2">
    <source>
        <dbReference type="EMBL" id="GAA3527597.1"/>
    </source>
</evidence>
<dbReference type="Proteomes" id="UP001500707">
    <property type="component" value="Unassembled WGS sequence"/>
</dbReference>